<name>A0A450XBS4_9GAMM</name>
<sequence length="200" mass="22033">MSDNEIKTIGKVTATENKPTTTTTVYFWLHHDVIVRPFDIVRIEHISKNKNSASPSHSFALVKELSYITDSAGHLANYVSSDFGDVGALEMNKRLGTTIAEAEILGNSENIEMPIRDGARVEWAGADEIRKALGVLNLKEPIPARVYGNLAGRRDQHRFRGALSHRPGGWASQHLGNLRSCQQDLLRHVSAQCPATAHEG</sequence>
<evidence type="ECO:0000313" key="2">
    <source>
        <dbReference type="EMBL" id="VFK26735.1"/>
    </source>
</evidence>
<dbReference type="EMBL" id="CAADFP010000038">
    <property type="protein sequence ID" value="VFK26735.1"/>
    <property type="molecule type" value="Genomic_DNA"/>
</dbReference>
<accession>A0A450XBS4</accession>
<organism evidence="2">
    <name type="scientific">Candidatus Kentrum sp. LPFa</name>
    <dbReference type="NCBI Taxonomy" id="2126335"/>
    <lineage>
        <taxon>Bacteria</taxon>
        <taxon>Pseudomonadati</taxon>
        <taxon>Pseudomonadota</taxon>
        <taxon>Gammaproteobacteria</taxon>
        <taxon>Candidatus Kentrum</taxon>
    </lineage>
</organism>
<dbReference type="EMBL" id="CAADFM010000041">
    <property type="protein sequence ID" value="VFK10637.1"/>
    <property type="molecule type" value="Genomic_DNA"/>
</dbReference>
<reference evidence="2" key="1">
    <citation type="submission" date="2019-02" db="EMBL/GenBank/DDBJ databases">
        <authorList>
            <person name="Gruber-Vodicka R. H."/>
            <person name="Seah K. B. B."/>
        </authorList>
    </citation>
    <scope>NUCLEOTIDE SEQUENCE</scope>
    <source>
        <strain evidence="1">BECK_S312</strain>
        <strain evidence="2">BECK_S426</strain>
    </source>
</reference>
<evidence type="ECO:0000313" key="1">
    <source>
        <dbReference type="EMBL" id="VFK10637.1"/>
    </source>
</evidence>
<proteinExistence type="predicted"/>
<gene>
    <name evidence="1" type="ORF">BECKLPF1236A_GA0070988_1004112</name>
    <name evidence="2" type="ORF">BECKLPF1236C_GA0070990_1003814</name>
</gene>
<dbReference type="AlphaFoldDB" id="A0A450XBS4"/>
<protein>
    <submittedName>
        <fullName evidence="2">Uncharacterized protein</fullName>
    </submittedName>
</protein>